<keyword evidence="3" id="KW-1185">Reference proteome</keyword>
<organism evidence="2 3">
    <name type="scientific">Paracidovorax konjaci</name>
    <dbReference type="NCBI Taxonomy" id="32040"/>
    <lineage>
        <taxon>Bacteria</taxon>
        <taxon>Pseudomonadati</taxon>
        <taxon>Pseudomonadota</taxon>
        <taxon>Betaproteobacteria</taxon>
        <taxon>Burkholderiales</taxon>
        <taxon>Comamonadaceae</taxon>
        <taxon>Paracidovorax</taxon>
    </lineage>
</organism>
<evidence type="ECO:0000313" key="3">
    <source>
        <dbReference type="Proteomes" id="UP000199517"/>
    </source>
</evidence>
<dbReference type="PANTHER" id="PTHR43689:SF8">
    <property type="entry name" value="ALPHA_BETA-HYDROLASES SUPERFAMILY PROTEIN"/>
    <property type="match status" value="1"/>
</dbReference>
<evidence type="ECO:0000313" key="2">
    <source>
        <dbReference type="EMBL" id="SFD89670.1"/>
    </source>
</evidence>
<reference evidence="3" key="1">
    <citation type="submission" date="2016-10" db="EMBL/GenBank/DDBJ databases">
        <authorList>
            <person name="Varghese N."/>
            <person name="Submissions S."/>
        </authorList>
    </citation>
    <scope>NUCLEOTIDE SEQUENCE [LARGE SCALE GENOMIC DNA]</scope>
    <source>
        <strain evidence="3">DSM 7481</strain>
    </source>
</reference>
<dbReference type="RefSeq" id="WP_092953189.1">
    <property type="nucleotide sequence ID" value="NZ_FOMQ01000008.1"/>
</dbReference>
<dbReference type="AlphaFoldDB" id="A0A1I1W9H1"/>
<evidence type="ECO:0000259" key="1">
    <source>
        <dbReference type="Pfam" id="PF00561"/>
    </source>
</evidence>
<dbReference type="InterPro" id="IPR000073">
    <property type="entry name" value="AB_hydrolase_1"/>
</dbReference>
<feature type="domain" description="AB hydrolase-1" evidence="1">
    <location>
        <begin position="56"/>
        <end position="269"/>
    </location>
</feature>
<dbReference type="Pfam" id="PF00561">
    <property type="entry name" value="Abhydrolase_1"/>
    <property type="match status" value="1"/>
</dbReference>
<accession>A0A1I1W9H1</accession>
<sequence length="293" mass="31350">MNPPSTALPHRAAEFRDDRVDTPRGRLFVRRWSAPPPSGAGAASEAGTRAELHPAPIVLFHDSLGCVALWRDFPGVLCRATGRDVIAYDRLGFGRSDARTGPLPFDFVEEEARTSLPALRAHLGVERFVALGHSVGGAMAVHCAAAAPGNCMALVTIAAQATVEERTRQGIREARDQFQASPGTLDRLARYHGEAQAHWALNAWVDTWLHPNFADWSLESALARVACPVLALHGDQDEYGSTAQPGRIAQWAGGAARVEILPGAGHVPHREQPAELAARIARFLAGLPAGAGR</sequence>
<gene>
    <name evidence="2" type="ORF">SAMN04489710_10888</name>
</gene>
<name>A0A1I1W9H1_9BURK</name>
<dbReference type="Proteomes" id="UP000199517">
    <property type="component" value="Unassembled WGS sequence"/>
</dbReference>
<proteinExistence type="predicted"/>
<protein>
    <submittedName>
        <fullName evidence="2">Pimeloyl-ACP methyl ester carboxylesterase</fullName>
    </submittedName>
</protein>
<dbReference type="OrthoDB" id="135231at2"/>
<dbReference type="SUPFAM" id="SSF53474">
    <property type="entry name" value="alpha/beta-Hydrolases"/>
    <property type="match status" value="1"/>
</dbReference>
<dbReference type="STRING" id="32040.SAMN04489710_10888"/>
<dbReference type="Gene3D" id="3.40.50.1820">
    <property type="entry name" value="alpha/beta hydrolase"/>
    <property type="match status" value="1"/>
</dbReference>
<dbReference type="InterPro" id="IPR029058">
    <property type="entry name" value="AB_hydrolase_fold"/>
</dbReference>
<dbReference type="EMBL" id="FOMQ01000008">
    <property type="protein sequence ID" value="SFD89670.1"/>
    <property type="molecule type" value="Genomic_DNA"/>
</dbReference>
<dbReference type="PANTHER" id="PTHR43689">
    <property type="entry name" value="HYDROLASE"/>
    <property type="match status" value="1"/>
</dbReference>